<protein>
    <submittedName>
        <fullName evidence="4 6">Transcriptional regulator</fullName>
    </submittedName>
</protein>
<dbReference type="RefSeq" id="WP_261834291.1">
    <property type="nucleotide sequence ID" value="NZ_AP024881.1"/>
</dbReference>
<feature type="DNA-binding region" description="H-T-H motif" evidence="2">
    <location>
        <begin position="27"/>
        <end position="46"/>
    </location>
</feature>
<dbReference type="Proteomes" id="UP000031666">
    <property type="component" value="Unassembled WGS sequence"/>
</dbReference>
<reference evidence="4 9" key="1">
    <citation type="submission" date="2015-01" db="EMBL/GenBank/DDBJ databases">
        <title>Vibrio sp. C1 JCM 19231 whole genome shotgun sequence.</title>
        <authorList>
            <person name="Sawabe T."/>
            <person name="Meirelles P."/>
            <person name="Feng G."/>
            <person name="Sayaka M."/>
            <person name="Hattori M."/>
            <person name="Ohkuma M."/>
        </authorList>
    </citation>
    <scope>NUCLEOTIDE SEQUENCE [LARGE SCALE GENOMIC DNA]</scope>
    <source>
        <strain evidence="9">JCM 19231</strain>
        <strain evidence="4">JCM19231</strain>
    </source>
</reference>
<accession>A0A0B8NXL6</accession>
<dbReference type="Proteomes" id="UP000031671">
    <property type="component" value="Unassembled WGS sequence"/>
</dbReference>
<reference evidence="7 8" key="4">
    <citation type="submission" date="2015-01" db="EMBL/GenBank/DDBJ databases">
        <authorList>
            <consortium name="NBRP consortium"/>
            <person name="Sawabe T."/>
            <person name="Meirelles P."/>
            <person name="Feng G."/>
            <person name="Sayaka M."/>
            <person name="Hattori M."/>
            <person name="Ohkuma M."/>
        </authorList>
    </citation>
    <scope>NUCLEOTIDE SEQUENCE [LARGE SCALE GENOMIC DNA]</scope>
    <source>
        <strain evidence="9">JCM 19231</strain>
        <strain evidence="7">JCM 19241</strain>
        <strain evidence="4">JCM19231</strain>
        <strain evidence="5 8">JCM19232</strain>
        <strain evidence="6">JCM19241</strain>
    </source>
</reference>
<dbReference type="Pfam" id="PF22604">
    <property type="entry name" value="TetR_HI_0893_C"/>
    <property type="match status" value="1"/>
</dbReference>
<keyword evidence="1 2" id="KW-0238">DNA-binding</keyword>
<accession>A0A0B8PG83</accession>
<name>A0A0B8QPG2_9VIBR</name>
<dbReference type="Pfam" id="PF00440">
    <property type="entry name" value="TetR_N"/>
    <property type="match status" value="1"/>
</dbReference>
<reference evidence="6 7" key="3">
    <citation type="submission" date="2015-01" db="EMBL/GenBank/DDBJ databases">
        <title>Vibrio sp. C94 JCM 19241 whole genome shotgun sequence.</title>
        <authorList>
            <person name="Sawabe T."/>
            <person name="Meirelles P."/>
            <person name="Feng G."/>
            <person name="Sayaka M."/>
            <person name="Hattori M."/>
            <person name="Ohkuma M."/>
        </authorList>
    </citation>
    <scope>NUCLEOTIDE SEQUENCE [LARGE SCALE GENOMIC DNA]</scope>
    <source>
        <strain evidence="7">JCM 19241</strain>
        <strain evidence="6">JCM19241</strain>
    </source>
</reference>
<proteinExistence type="predicted"/>
<gene>
    <name evidence="4" type="ORF">JCM19231_2843</name>
    <name evidence="5" type="ORF">JCM19232_5481</name>
    <name evidence="6" type="ORF">JCM19241_2114</name>
</gene>
<evidence type="ECO:0000313" key="8">
    <source>
        <dbReference type="Proteomes" id="UP000031670"/>
    </source>
</evidence>
<dbReference type="Proteomes" id="UP000031670">
    <property type="component" value="Unassembled WGS sequence"/>
</dbReference>
<dbReference type="PANTHER" id="PTHR30055">
    <property type="entry name" value="HTH-TYPE TRANSCRIPTIONAL REGULATOR RUTR"/>
    <property type="match status" value="1"/>
</dbReference>
<dbReference type="EMBL" id="BBSA01000028">
    <property type="protein sequence ID" value="GAM65970.1"/>
    <property type="molecule type" value="Genomic_DNA"/>
</dbReference>
<evidence type="ECO:0000313" key="9">
    <source>
        <dbReference type="Proteomes" id="UP000031671"/>
    </source>
</evidence>
<feature type="domain" description="HTH tetR-type" evidence="3">
    <location>
        <begin position="4"/>
        <end position="64"/>
    </location>
</feature>
<dbReference type="InterPro" id="IPR054422">
    <property type="entry name" value="TetR-like_HI_0893_C"/>
</dbReference>
<keyword evidence="9" id="KW-1185">Reference proteome</keyword>
<dbReference type="EMBL" id="BBRZ01000043">
    <property type="protein sequence ID" value="GAM57037.1"/>
    <property type="molecule type" value="Genomic_DNA"/>
</dbReference>
<dbReference type="PANTHER" id="PTHR30055:SF207">
    <property type="entry name" value="HTH-TYPE TRANSCRIPTIONAL REPRESSOR FATR"/>
    <property type="match status" value="1"/>
</dbReference>
<dbReference type="SUPFAM" id="SSF46689">
    <property type="entry name" value="Homeodomain-like"/>
    <property type="match status" value="1"/>
</dbReference>
<evidence type="ECO:0000313" key="7">
    <source>
        <dbReference type="Proteomes" id="UP000031666"/>
    </source>
</evidence>
<evidence type="ECO:0000313" key="6">
    <source>
        <dbReference type="EMBL" id="GAM78867.1"/>
    </source>
</evidence>
<evidence type="ECO:0000313" key="4">
    <source>
        <dbReference type="EMBL" id="GAM57037.1"/>
    </source>
</evidence>
<reference evidence="5 8" key="2">
    <citation type="submission" date="2015-01" db="EMBL/GenBank/DDBJ databases">
        <title>Vibrio sp. C5 JCM 19232 whole genome shotgun sequence.</title>
        <authorList>
            <person name="Sawabe T."/>
            <person name="Meirelles P."/>
            <person name="Feng G."/>
            <person name="Sayaka M."/>
            <person name="Hattori M."/>
            <person name="Ohkuma M."/>
        </authorList>
    </citation>
    <scope>NUCLEOTIDE SEQUENCE [LARGE SCALE GENOMIC DNA]</scope>
    <source>
        <strain evidence="5 8">JCM19232</strain>
    </source>
</reference>
<dbReference type="AlphaFoldDB" id="A0A0B8QPG2"/>
<dbReference type="GO" id="GO:0000976">
    <property type="term" value="F:transcription cis-regulatory region binding"/>
    <property type="evidence" value="ECO:0007669"/>
    <property type="project" value="TreeGrafter"/>
</dbReference>
<comment type="caution">
    <text evidence="6">The sequence shown here is derived from an EMBL/GenBank/DDBJ whole genome shotgun (WGS) entry which is preliminary data.</text>
</comment>
<evidence type="ECO:0000256" key="2">
    <source>
        <dbReference type="PROSITE-ProRule" id="PRU00335"/>
    </source>
</evidence>
<organism evidence="6 7">
    <name type="scientific">Vibrio ishigakensis</name>
    <dbReference type="NCBI Taxonomy" id="1481914"/>
    <lineage>
        <taxon>Bacteria</taxon>
        <taxon>Pseudomonadati</taxon>
        <taxon>Pseudomonadota</taxon>
        <taxon>Gammaproteobacteria</taxon>
        <taxon>Vibrionales</taxon>
        <taxon>Vibrionaceae</taxon>
        <taxon>Vibrio</taxon>
    </lineage>
</organism>
<accession>A0A0B8QPG2</accession>
<sequence>MATNNKRQDILDAATAILARDGFNGLSIQKLAKEAKMAAGTVYLYFKDKDSVIAEVRLWLAKQIADAIQKDVDDSQPLKKQYETMCHNIWSIGGSGLGLLKTRIQYESLPTPLDKEITNTERSYFYKVDEMFKKGRSSGEFLDLPTTVLFSLSLESCVALTRKHFQQIEEIDANTFELAIQASWKAIQNR</sequence>
<dbReference type="PRINTS" id="PR00455">
    <property type="entry name" value="HTHTETR"/>
</dbReference>
<dbReference type="EMBL" id="BBSC01000021">
    <property type="protein sequence ID" value="GAM78867.1"/>
    <property type="molecule type" value="Genomic_DNA"/>
</dbReference>
<dbReference type="GO" id="GO:0003700">
    <property type="term" value="F:DNA-binding transcription factor activity"/>
    <property type="evidence" value="ECO:0007669"/>
    <property type="project" value="TreeGrafter"/>
</dbReference>
<dbReference type="InterPro" id="IPR050109">
    <property type="entry name" value="HTH-type_TetR-like_transc_reg"/>
</dbReference>
<dbReference type="STRING" id="1481914.JCM19241_2114"/>
<dbReference type="InterPro" id="IPR001647">
    <property type="entry name" value="HTH_TetR"/>
</dbReference>
<evidence type="ECO:0000259" key="3">
    <source>
        <dbReference type="PROSITE" id="PS50977"/>
    </source>
</evidence>
<dbReference type="PROSITE" id="PS50977">
    <property type="entry name" value="HTH_TETR_2"/>
    <property type="match status" value="1"/>
</dbReference>
<dbReference type="Gene3D" id="1.10.357.10">
    <property type="entry name" value="Tetracycline Repressor, domain 2"/>
    <property type="match status" value="1"/>
</dbReference>
<evidence type="ECO:0000256" key="1">
    <source>
        <dbReference type="ARBA" id="ARBA00023125"/>
    </source>
</evidence>
<dbReference type="InterPro" id="IPR009057">
    <property type="entry name" value="Homeodomain-like_sf"/>
</dbReference>
<evidence type="ECO:0000313" key="5">
    <source>
        <dbReference type="EMBL" id="GAM65970.1"/>
    </source>
</evidence>